<evidence type="ECO:0008006" key="3">
    <source>
        <dbReference type="Google" id="ProtNLM"/>
    </source>
</evidence>
<gene>
    <name evidence="1" type="ORF">QE152_g5747</name>
</gene>
<name>A0AAW1MGV7_POPJA</name>
<dbReference type="AlphaFoldDB" id="A0AAW1MGV7"/>
<dbReference type="EMBL" id="JASPKY010000036">
    <property type="protein sequence ID" value="KAK9746911.1"/>
    <property type="molecule type" value="Genomic_DNA"/>
</dbReference>
<comment type="caution">
    <text evidence="1">The sequence shown here is derived from an EMBL/GenBank/DDBJ whole genome shotgun (WGS) entry which is preliminary data.</text>
</comment>
<reference evidence="1 2" key="1">
    <citation type="journal article" date="2024" name="BMC Genomics">
        <title>De novo assembly and annotation of Popillia japonica's genome with initial clues to its potential as an invasive pest.</title>
        <authorList>
            <person name="Cucini C."/>
            <person name="Boschi S."/>
            <person name="Funari R."/>
            <person name="Cardaioli E."/>
            <person name="Iannotti N."/>
            <person name="Marturano G."/>
            <person name="Paoli F."/>
            <person name="Bruttini M."/>
            <person name="Carapelli A."/>
            <person name="Frati F."/>
            <person name="Nardi F."/>
        </authorList>
    </citation>
    <scope>NUCLEOTIDE SEQUENCE [LARGE SCALE GENOMIC DNA]</scope>
    <source>
        <strain evidence="1">DMR45628</strain>
    </source>
</reference>
<evidence type="ECO:0000313" key="1">
    <source>
        <dbReference type="EMBL" id="KAK9746911.1"/>
    </source>
</evidence>
<protein>
    <recommendedName>
        <fullName evidence="3">Secreted protein</fullName>
    </recommendedName>
</protein>
<proteinExistence type="predicted"/>
<sequence length="79" mass="9290">MIDCIFQLTCKRSLCCLAATCLKKLFCVSHNCFQRIIRSSPVLHLKNRMHLYGRRKYLRCGICSNMAKHPRTKIGHYIF</sequence>
<keyword evidence="2" id="KW-1185">Reference proteome</keyword>
<evidence type="ECO:0000313" key="2">
    <source>
        <dbReference type="Proteomes" id="UP001458880"/>
    </source>
</evidence>
<organism evidence="1 2">
    <name type="scientific">Popillia japonica</name>
    <name type="common">Japanese beetle</name>
    <dbReference type="NCBI Taxonomy" id="7064"/>
    <lineage>
        <taxon>Eukaryota</taxon>
        <taxon>Metazoa</taxon>
        <taxon>Ecdysozoa</taxon>
        <taxon>Arthropoda</taxon>
        <taxon>Hexapoda</taxon>
        <taxon>Insecta</taxon>
        <taxon>Pterygota</taxon>
        <taxon>Neoptera</taxon>
        <taxon>Endopterygota</taxon>
        <taxon>Coleoptera</taxon>
        <taxon>Polyphaga</taxon>
        <taxon>Scarabaeiformia</taxon>
        <taxon>Scarabaeidae</taxon>
        <taxon>Rutelinae</taxon>
        <taxon>Popillia</taxon>
    </lineage>
</organism>
<dbReference type="Proteomes" id="UP001458880">
    <property type="component" value="Unassembled WGS sequence"/>
</dbReference>
<accession>A0AAW1MGV7</accession>